<dbReference type="RefSeq" id="WP_226933765.1">
    <property type="nucleotide sequence ID" value="NZ_JACDXX010000002.1"/>
</dbReference>
<organism evidence="3 4">
    <name type="scientific">Pseudogemmobacter faecipullorum</name>
    <dbReference type="NCBI Taxonomy" id="2755041"/>
    <lineage>
        <taxon>Bacteria</taxon>
        <taxon>Pseudomonadati</taxon>
        <taxon>Pseudomonadota</taxon>
        <taxon>Alphaproteobacteria</taxon>
        <taxon>Rhodobacterales</taxon>
        <taxon>Paracoccaceae</taxon>
        <taxon>Pseudogemmobacter</taxon>
    </lineage>
</organism>
<dbReference type="Pfam" id="PF08239">
    <property type="entry name" value="SH3_3"/>
    <property type="match status" value="1"/>
</dbReference>
<gene>
    <name evidence="3" type="ORF">H0485_02415</name>
</gene>
<accession>A0ABS8CHJ5</accession>
<comment type="caution">
    <text evidence="3">The sequence shown here is derived from an EMBL/GenBank/DDBJ whole genome shotgun (WGS) entry which is preliminary data.</text>
</comment>
<dbReference type="Gene3D" id="2.30.30.40">
    <property type="entry name" value="SH3 Domains"/>
    <property type="match status" value="1"/>
</dbReference>
<sequence length="204" mass="21901">MKYTRVLLLSLSLGLAAFPALAQRLPGQYDVARVASTDVLNIRAEPSAKARVISEIAPYTTRIEVLKLSDDQKWGLVSAGEVSGWASLAYLQASAPGAKGDVPRPLSCRGTEPFWSLKLPLTGGAEWSTPDTPEVALKIVKQEVTGTGYAGSYTADAGRRFELVVTREQCSDGMSDRIYGFSARLRTSGPDQQSLTGCCTLDAR</sequence>
<evidence type="ECO:0000313" key="4">
    <source>
        <dbReference type="Proteomes" id="UP001198571"/>
    </source>
</evidence>
<name>A0ABS8CHJ5_9RHOB</name>
<proteinExistence type="predicted"/>
<keyword evidence="4" id="KW-1185">Reference proteome</keyword>
<feature type="signal peptide" evidence="1">
    <location>
        <begin position="1"/>
        <end position="22"/>
    </location>
</feature>
<evidence type="ECO:0000259" key="2">
    <source>
        <dbReference type="Pfam" id="PF08239"/>
    </source>
</evidence>
<protein>
    <submittedName>
        <fullName evidence="3">SH3 domain-containing protein</fullName>
    </submittedName>
</protein>
<reference evidence="3 4" key="1">
    <citation type="submission" date="2020-07" db="EMBL/GenBank/DDBJ databases">
        <title>Pseudogemmobacter sp. nov., isolated from poultry manure in Taiwan.</title>
        <authorList>
            <person name="Lin S.-Y."/>
            <person name="Tang Y.-S."/>
            <person name="Young C.-C."/>
        </authorList>
    </citation>
    <scope>NUCLEOTIDE SEQUENCE [LARGE SCALE GENOMIC DNA]</scope>
    <source>
        <strain evidence="3 4">CC-YST710</strain>
    </source>
</reference>
<dbReference type="EMBL" id="JACDXX010000002">
    <property type="protein sequence ID" value="MCB5408863.1"/>
    <property type="molecule type" value="Genomic_DNA"/>
</dbReference>
<feature type="chain" id="PRO_5047528068" evidence="1">
    <location>
        <begin position="23"/>
        <end position="204"/>
    </location>
</feature>
<feature type="domain" description="SH3b" evidence="2">
    <location>
        <begin position="38"/>
        <end position="92"/>
    </location>
</feature>
<dbReference type="InterPro" id="IPR003646">
    <property type="entry name" value="SH3-like_bac-type"/>
</dbReference>
<evidence type="ECO:0000313" key="3">
    <source>
        <dbReference type="EMBL" id="MCB5408863.1"/>
    </source>
</evidence>
<keyword evidence="1" id="KW-0732">Signal</keyword>
<evidence type="ECO:0000256" key="1">
    <source>
        <dbReference type="SAM" id="SignalP"/>
    </source>
</evidence>
<dbReference type="Proteomes" id="UP001198571">
    <property type="component" value="Unassembled WGS sequence"/>
</dbReference>